<name>F6DUJ1_DESRL</name>
<evidence type="ECO:0000256" key="1">
    <source>
        <dbReference type="ARBA" id="ARBA00010759"/>
    </source>
</evidence>
<keyword evidence="2 3" id="KW-0408">Iron</keyword>
<keyword evidence="3" id="KW-0479">Metal-binding</keyword>
<dbReference type="GO" id="GO:0042586">
    <property type="term" value="F:peptide deformylase activity"/>
    <property type="evidence" value="ECO:0007669"/>
    <property type="project" value="UniProtKB-UniRule"/>
</dbReference>
<dbReference type="InterPro" id="IPR036821">
    <property type="entry name" value="Peptide_deformylase_sf"/>
</dbReference>
<evidence type="ECO:0000256" key="3">
    <source>
        <dbReference type="HAMAP-Rule" id="MF_00163"/>
    </source>
</evidence>
<dbReference type="EMBL" id="CP002780">
    <property type="protein sequence ID" value="AEG59058.1"/>
    <property type="molecule type" value="Genomic_DNA"/>
</dbReference>
<sequence>MIGKVGDPVLRKKCKPVTEITPNILQLLDDMADTLAAASNGAALAAPQVGILRRMVVIDSGEGFIELINPEIIEKSKEQIGPEGCLSLPGIWGRVKRAKYVKVKAVNRDGEEFIIEGRGFMARCLQHEIDHLDGTLFIDYVAPGQLFQEHTDEPVDVYRLLKASRENQD</sequence>
<proteinExistence type="inferred from homology"/>
<protein>
    <recommendedName>
        <fullName evidence="3">Peptide deformylase</fullName>
        <shortName evidence="3">PDF</shortName>
        <ecNumber evidence="3">3.5.1.88</ecNumber>
    </recommendedName>
    <alternativeName>
        <fullName evidence="3">Polypeptide deformylase</fullName>
    </alternativeName>
</protein>
<dbReference type="PANTHER" id="PTHR10458">
    <property type="entry name" value="PEPTIDE DEFORMYLASE"/>
    <property type="match status" value="1"/>
</dbReference>
<dbReference type="GO" id="GO:0046872">
    <property type="term" value="F:metal ion binding"/>
    <property type="evidence" value="ECO:0007669"/>
    <property type="project" value="UniProtKB-KW"/>
</dbReference>
<dbReference type="AlphaFoldDB" id="F6DUJ1"/>
<accession>F6DUJ1</accession>
<evidence type="ECO:0000313" key="5">
    <source>
        <dbReference type="Proteomes" id="UP000009234"/>
    </source>
</evidence>
<comment type="function">
    <text evidence="3">Removes the formyl group from the N-terminal Met of newly synthesized proteins. Requires at least a dipeptide for an efficient rate of reaction. N-terminal L-methionine is a prerequisite for activity but the enzyme has broad specificity at other positions.</text>
</comment>
<dbReference type="Gene3D" id="3.90.45.10">
    <property type="entry name" value="Peptide deformylase"/>
    <property type="match status" value="1"/>
</dbReference>
<dbReference type="Proteomes" id="UP000009234">
    <property type="component" value="Chromosome"/>
</dbReference>
<dbReference type="CDD" id="cd00487">
    <property type="entry name" value="Pep_deformylase"/>
    <property type="match status" value="1"/>
</dbReference>
<dbReference type="SUPFAM" id="SSF56420">
    <property type="entry name" value="Peptide deformylase"/>
    <property type="match status" value="1"/>
</dbReference>
<dbReference type="HAMAP" id="MF_00163">
    <property type="entry name" value="Pep_deformylase"/>
    <property type="match status" value="1"/>
</dbReference>
<feature type="active site" evidence="3">
    <location>
        <position position="128"/>
    </location>
</feature>
<reference evidence="5" key="1">
    <citation type="submission" date="2011-05" db="EMBL/GenBank/DDBJ databases">
        <title>Complete sequence of Desulfotomaculum ruminis DSM 2154.</title>
        <authorList>
            <person name="Lucas S."/>
            <person name="Copeland A."/>
            <person name="Lapidus A."/>
            <person name="Cheng J.-F."/>
            <person name="Goodwin L."/>
            <person name="Pitluck S."/>
            <person name="Lu M."/>
            <person name="Detter J.C."/>
            <person name="Han C."/>
            <person name="Tapia R."/>
            <person name="Land M."/>
            <person name="Hauser L."/>
            <person name="Kyrpides N."/>
            <person name="Ivanova N."/>
            <person name="Mikhailova N."/>
            <person name="Pagani I."/>
            <person name="Stams A.J.M."/>
            <person name="Plugge C.M."/>
            <person name="Muyzer G."/>
            <person name="Kuever J."/>
            <person name="Parshina S.N."/>
            <person name="Ivanova A.E."/>
            <person name="Nazina T.N."/>
            <person name="Brambilla E."/>
            <person name="Spring S."/>
            <person name="Klenk H.-P."/>
            <person name="Woyke T."/>
        </authorList>
    </citation>
    <scope>NUCLEOTIDE SEQUENCE [LARGE SCALE GENOMIC DNA]</scope>
    <source>
        <strain evidence="5">ATCC 23193 / DSM 2154 / NCIB 8452 / DL</strain>
    </source>
</reference>
<dbReference type="InterPro" id="IPR023635">
    <property type="entry name" value="Peptide_deformylase"/>
</dbReference>
<dbReference type="STRING" id="696281.Desru_0776"/>
<dbReference type="HOGENOM" id="CLU_061901_4_2_9"/>
<dbReference type="GO" id="GO:0006412">
    <property type="term" value="P:translation"/>
    <property type="evidence" value="ECO:0007669"/>
    <property type="project" value="UniProtKB-UniRule"/>
</dbReference>
<dbReference type="NCBIfam" id="TIGR00079">
    <property type="entry name" value="pept_deformyl"/>
    <property type="match status" value="1"/>
</dbReference>
<feature type="binding site" evidence="3">
    <location>
        <position position="131"/>
    </location>
    <ligand>
        <name>Fe cation</name>
        <dbReference type="ChEBI" id="CHEBI:24875"/>
    </ligand>
</feature>
<keyword evidence="3" id="KW-0378">Hydrolase</keyword>
<comment type="similarity">
    <text evidence="1 3">Belongs to the polypeptide deformylase family.</text>
</comment>
<dbReference type="PANTHER" id="PTHR10458:SF22">
    <property type="entry name" value="PEPTIDE DEFORMYLASE"/>
    <property type="match status" value="1"/>
</dbReference>
<dbReference type="PRINTS" id="PR01576">
    <property type="entry name" value="PDEFORMYLASE"/>
</dbReference>
<comment type="cofactor">
    <cofactor evidence="3">
        <name>Fe(2+)</name>
        <dbReference type="ChEBI" id="CHEBI:29033"/>
    </cofactor>
    <text evidence="3">Binds 1 Fe(2+) ion.</text>
</comment>
<organism evidence="4 5">
    <name type="scientific">Desulforamulus ruminis (strain ATCC 23193 / DSM 2154 / NCIMB 8452 / DL)</name>
    <name type="common">Desulfotomaculum ruminis</name>
    <dbReference type="NCBI Taxonomy" id="696281"/>
    <lineage>
        <taxon>Bacteria</taxon>
        <taxon>Bacillati</taxon>
        <taxon>Bacillota</taxon>
        <taxon>Clostridia</taxon>
        <taxon>Eubacteriales</taxon>
        <taxon>Peptococcaceae</taxon>
        <taxon>Desulforamulus</taxon>
    </lineage>
</organism>
<comment type="catalytic activity">
    <reaction evidence="3">
        <text>N-terminal N-formyl-L-methionyl-[peptide] + H2O = N-terminal L-methionyl-[peptide] + formate</text>
        <dbReference type="Rhea" id="RHEA:24420"/>
        <dbReference type="Rhea" id="RHEA-COMP:10639"/>
        <dbReference type="Rhea" id="RHEA-COMP:10640"/>
        <dbReference type="ChEBI" id="CHEBI:15377"/>
        <dbReference type="ChEBI" id="CHEBI:15740"/>
        <dbReference type="ChEBI" id="CHEBI:49298"/>
        <dbReference type="ChEBI" id="CHEBI:64731"/>
        <dbReference type="EC" id="3.5.1.88"/>
    </reaction>
</comment>
<dbReference type="eggNOG" id="COG0242">
    <property type="taxonomic scope" value="Bacteria"/>
</dbReference>
<dbReference type="PIRSF" id="PIRSF004749">
    <property type="entry name" value="Pep_def"/>
    <property type="match status" value="1"/>
</dbReference>
<dbReference type="NCBIfam" id="NF001159">
    <property type="entry name" value="PRK00150.1-3"/>
    <property type="match status" value="1"/>
</dbReference>
<dbReference type="Pfam" id="PF01327">
    <property type="entry name" value="Pep_deformylase"/>
    <property type="match status" value="1"/>
</dbReference>
<evidence type="ECO:0000313" key="4">
    <source>
        <dbReference type="EMBL" id="AEG59058.1"/>
    </source>
</evidence>
<keyword evidence="3" id="KW-0648">Protein biosynthesis</keyword>
<dbReference type="EC" id="3.5.1.88" evidence="3"/>
<gene>
    <name evidence="3" type="primary">def</name>
    <name evidence="4" type="ordered locus">Desru_0776</name>
</gene>
<evidence type="ECO:0000256" key="2">
    <source>
        <dbReference type="ARBA" id="ARBA00023004"/>
    </source>
</evidence>
<feature type="binding site" evidence="3">
    <location>
        <position position="85"/>
    </location>
    <ligand>
        <name>Fe cation</name>
        <dbReference type="ChEBI" id="CHEBI:24875"/>
    </ligand>
</feature>
<dbReference type="KEGG" id="dru:Desru_0776"/>
<reference evidence="4 5" key="2">
    <citation type="journal article" date="2012" name="Stand. Genomic Sci.">
        <title>Complete genome sequence of the sulfate-reducing firmicute Desulfotomaculum ruminis type strain (DL(T)).</title>
        <authorList>
            <person name="Spring S."/>
            <person name="Visser M."/>
            <person name="Lu M."/>
            <person name="Copeland A."/>
            <person name="Lapidus A."/>
            <person name="Lucas S."/>
            <person name="Cheng J.F."/>
            <person name="Han C."/>
            <person name="Tapia R."/>
            <person name="Goodwin L.A."/>
            <person name="Pitluck S."/>
            <person name="Ivanova N."/>
            <person name="Land M."/>
            <person name="Hauser L."/>
            <person name="Larimer F."/>
            <person name="Rohde M."/>
            <person name="Goker M."/>
            <person name="Detter J.C."/>
            <person name="Kyrpides N.C."/>
            <person name="Woyke T."/>
            <person name="Schaap P.J."/>
            <person name="Plugge C.M."/>
            <person name="Muyzer G."/>
            <person name="Kuever J."/>
            <person name="Pereira I.A."/>
            <person name="Parshina S.N."/>
            <person name="Bernier-Latmani R."/>
            <person name="Stams A.J."/>
            <person name="Klenk H.P."/>
        </authorList>
    </citation>
    <scope>NUCLEOTIDE SEQUENCE [LARGE SCALE GENOMIC DNA]</scope>
    <source>
        <strain evidence="5">ATCC 23193 / DSM 2154 / NCIB 8452 / DL</strain>
    </source>
</reference>
<keyword evidence="5" id="KW-1185">Reference proteome</keyword>
<feature type="binding site" evidence="3">
    <location>
        <position position="127"/>
    </location>
    <ligand>
        <name>Fe cation</name>
        <dbReference type="ChEBI" id="CHEBI:24875"/>
    </ligand>
</feature>